<reference evidence="3 4" key="1">
    <citation type="submission" date="2017-10" db="EMBL/GenBank/DDBJ databases">
        <title>Novel microbial diversity and functional potential in the marine mammal oral microbiome.</title>
        <authorList>
            <person name="Dudek N.K."/>
            <person name="Sun C.L."/>
            <person name="Burstein D."/>
            <person name="Kantor R.S."/>
            <person name="Aliaga Goltsman D.S."/>
            <person name="Bik E.M."/>
            <person name="Thomas B.C."/>
            <person name="Banfield J.F."/>
            <person name="Relman D.A."/>
        </authorList>
    </citation>
    <scope>NUCLEOTIDE SEQUENCE [LARGE SCALE GENOMIC DNA]</scope>
    <source>
        <strain evidence="3">DOLJORAL78_47_16</strain>
    </source>
</reference>
<dbReference type="Pfam" id="PF07228">
    <property type="entry name" value="SpoIIE"/>
    <property type="match status" value="1"/>
</dbReference>
<dbReference type="SMART" id="SM00331">
    <property type="entry name" value="PP2C_SIG"/>
    <property type="match status" value="1"/>
</dbReference>
<proteinExistence type="predicted"/>
<dbReference type="PANTHER" id="PTHR43156:SF2">
    <property type="entry name" value="STAGE II SPORULATION PROTEIN E"/>
    <property type="match status" value="1"/>
</dbReference>
<dbReference type="InterPro" id="IPR052016">
    <property type="entry name" value="Bact_Sigma-Reg"/>
</dbReference>
<dbReference type="Proteomes" id="UP000230821">
    <property type="component" value="Unassembled WGS sequence"/>
</dbReference>
<feature type="domain" description="PPM-type phosphatase" evidence="2">
    <location>
        <begin position="14"/>
        <end position="238"/>
    </location>
</feature>
<name>A0A2G6KAI7_9BACT</name>
<organism evidence="3 4">
    <name type="scientific">candidate division KSB3 bacterium</name>
    <dbReference type="NCBI Taxonomy" id="2044937"/>
    <lineage>
        <taxon>Bacteria</taxon>
        <taxon>candidate division KSB3</taxon>
    </lineage>
</organism>
<dbReference type="InterPro" id="IPR001932">
    <property type="entry name" value="PPM-type_phosphatase-like_dom"/>
</dbReference>
<dbReference type="AlphaFoldDB" id="A0A2G6KAI7"/>
<evidence type="ECO:0000313" key="3">
    <source>
        <dbReference type="EMBL" id="PIE32684.1"/>
    </source>
</evidence>
<dbReference type="SUPFAM" id="SSF81606">
    <property type="entry name" value="PP2C-like"/>
    <property type="match status" value="1"/>
</dbReference>
<evidence type="ECO:0000259" key="2">
    <source>
        <dbReference type="SMART" id="SM00331"/>
    </source>
</evidence>
<dbReference type="EMBL" id="PDSK01000109">
    <property type="protein sequence ID" value="PIE32684.1"/>
    <property type="molecule type" value="Genomic_DNA"/>
</dbReference>
<evidence type="ECO:0000313" key="4">
    <source>
        <dbReference type="Proteomes" id="UP000230821"/>
    </source>
</evidence>
<dbReference type="GO" id="GO:0016791">
    <property type="term" value="F:phosphatase activity"/>
    <property type="evidence" value="ECO:0007669"/>
    <property type="project" value="TreeGrafter"/>
</dbReference>
<comment type="caution">
    <text evidence="3">The sequence shown here is derived from an EMBL/GenBank/DDBJ whole genome shotgun (WGS) entry which is preliminary data.</text>
</comment>
<dbReference type="InterPro" id="IPR036457">
    <property type="entry name" value="PPM-type-like_dom_sf"/>
</dbReference>
<dbReference type="PANTHER" id="PTHR43156">
    <property type="entry name" value="STAGE II SPORULATION PROTEIN E-RELATED"/>
    <property type="match status" value="1"/>
</dbReference>
<dbReference type="Gene3D" id="3.60.40.10">
    <property type="entry name" value="PPM-type phosphatase domain"/>
    <property type="match status" value="1"/>
</dbReference>
<sequence>MKHETPTDSSEHYVIEVDHFQQFKRHQQVGGDTFFSTRIREENRTISILSDGLGSGIKASVLSTLTAVMAARFTAGYRDVKKTAEIIMRTLPVCSVRNISYATFTIVDIDESGIARIIEYDNPPAVILRDGKIVDVQPTLIEGQVLEERSYQLNYYQFPIQHGDRIICFSDGVTQSGVGFDRFPLGWGWKNAANLLCRAVRSDAQISARKLARQLVEQAIEHDAGAAMDDVTCGVVYYREPRELLIVSGPPVDRANDSKLAQLFKQHRGRKIVCGGTTSKLLDRELGTETTLALDHLLPDVPPESTMEGADLVTEGIITLQHVADLLKDADNSDEAQLSPARKIVDMMFDSDVIHFVVGTRINEAYQDPHLPEEIALRRSIVREIVHHLETIYLKETSIQFI</sequence>
<accession>A0A2G6KAI7</accession>
<keyword evidence="1" id="KW-0378">Hydrolase</keyword>
<protein>
    <submittedName>
        <fullName evidence="3">Stage II sporulation protein E</fullName>
    </submittedName>
</protein>
<evidence type="ECO:0000256" key="1">
    <source>
        <dbReference type="ARBA" id="ARBA00022801"/>
    </source>
</evidence>
<gene>
    <name evidence="3" type="ORF">CSA56_14445</name>
</gene>